<name>A0A931FDA7_9ACTN</name>
<comment type="caution">
    <text evidence="1">The sequence shown here is derived from an EMBL/GenBank/DDBJ whole genome shotgun (WGS) entry which is preliminary data.</text>
</comment>
<proteinExistence type="predicted"/>
<protein>
    <submittedName>
        <fullName evidence="1">Uncharacterized protein</fullName>
    </submittedName>
</protein>
<keyword evidence="2" id="KW-1185">Reference proteome</keyword>
<evidence type="ECO:0000313" key="2">
    <source>
        <dbReference type="Proteomes" id="UP000657385"/>
    </source>
</evidence>
<organism evidence="1 2">
    <name type="scientific">Streptacidiphilus fuscans</name>
    <dbReference type="NCBI Taxonomy" id="2789292"/>
    <lineage>
        <taxon>Bacteria</taxon>
        <taxon>Bacillati</taxon>
        <taxon>Actinomycetota</taxon>
        <taxon>Actinomycetes</taxon>
        <taxon>Kitasatosporales</taxon>
        <taxon>Streptomycetaceae</taxon>
        <taxon>Streptacidiphilus</taxon>
    </lineage>
</organism>
<accession>A0A931FDA7</accession>
<dbReference type="EMBL" id="JADPRT010000008">
    <property type="protein sequence ID" value="MBF9070517.1"/>
    <property type="molecule type" value="Genomic_DNA"/>
</dbReference>
<dbReference type="Proteomes" id="UP000657385">
    <property type="component" value="Unassembled WGS sequence"/>
</dbReference>
<reference evidence="1" key="1">
    <citation type="submission" date="2020-11" db="EMBL/GenBank/DDBJ databases">
        <title>Isolation and identification of active actinomycetes.</title>
        <authorList>
            <person name="Yu B."/>
        </authorList>
    </citation>
    <scope>NUCLEOTIDE SEQUENCE</scope>
    <source>
        <strain evidence="1">NEAU-YB345</strain>
    </source>
</reference>
<evidence type="ECO:0000313" key="1">
    <source>
        <dbReference type="EMBL" id="MBF9070517.1"/>
    </source>
</evidence>
<gene>
    <name evidence="1" type="ORF">I2501_21055</name>
</gene>
<dbReference type="RefSeq" id="WP_196195681.1">
    <property type="nucleotide sequence ID" value="NZ_JADPRT010000008.1"/>
</dbReference>
<sequence length="149" mass="16077">MGIPFLDRWRPRRDAAAAKVARYPDGVGDPATLAAMLGECALLRARAEDAGLTLDDTPESLSALDLLPPVWREWEDPQEVAEFAHDAGLYLGSVIVGSITGAAWDLLADGRPFVRLASGRELDVTSIGRGWVSGGTPSLWQVYSEADER</sequence>
<dbReference type="Pfam" id="PF19794">
    <property type="entry name" value="DUF6278"/>
    <property type="match status" value="1"/>
</dbReference>
<dbReference type="AlphaFoldDB" id="A0A931FDA7"/>
<dbReference type="InterPro" id="IPR046245">
    <property type="entry name" value="DUF6278"/>
</dbReference>